<dbReference type="Proteomes" id="UP000241764">
    <property type="component" value="Unassembled WGS sequence"/>
</dbReference>
<dbReference type="PANTHER" id="PTHR33695:SF1">
    <property type="entry name" value="LIPOPROTEIN SIGNAL PEPTIDASE"/>
    <property type="match status" value="1"/>
</dbReference>
<comment type="catalytic activity">
    <reaction evidence="9">
        <text>Release of signal peptides from bacterial membrane prolipoproteins. Hydrolyzes -Xaa-Yaa-Zaa-|-(S,diacylglyceryl)Cys-, in which Xaa is hydrophobic (preferably Leu), and Yaa (Ala or Ser) and Zaa (Gly or Ala) have small, neutral side chains.</text>
        <dbReference type="EC" id="3.4.23.36"/>
    </reaction>
</comment>
<dbReference type="GO" id="GO:0006508">
    <property type="term" value="P:proteolysis"/>
    <property type="evidence" value="ECO:0007669"/>
    <property type="project" value="UniProtKB-KW"/>
</dbReference>
<comment type="subcellular location">
    <subcellularLocation>
        <location evidence="9">Cell membrane</location>
        <topology evidence="9">Multi-pass membrane protein</topology>
    </subcellularLocation>
</comment>
<keyword evidence="7 9" id="KW-1133">Transmembrane helix</keyword>
<evidence type="ECO:0000256" key="5">
    <source>
        <dbReference type="ARBA" id="ARBA00022750"/>
    </source>
</evidence>
<evidence type="ECO:0000256" key="2">
    <source>
        <dbReference type="ARBA" id="ARBA00022475"/>
    </source>
</evidence>
<evidence type="ECO:0000313" key="12">
    <source>
        <dbReference type="Proteomes" id="UP000241764"/>
    </source>
</evidence>
<comment type="pathway">
    <text evidence="9">Protein modification; lipoprotein biosynthesis (signal peptide cleavage).</text>
</comment>
<dbReference type="RefSeq" id="WP_106662481.1">
    <property type="nucleotide sequence ID" value="NZ_PGGM01000001.1"/>
</dbReference>
<name>A0A2P7BLR5_9HYPH</name>
<feature type="transmembrane region" description="Helical" evidence="9">
    <location>
        <begin position="64"/>
        <end position="82"/>
    </location>
</feature>
<dbReference type="GO" id="GO:0005886">
    <property type="term" value="C:plasma membrane"/>
    <property type="evidence" value="ECO:0007669"/>
    <property type="project" value="UniProtKB-SubCell"/>
</dbReference>
<dbReference type="Pfam" id="PF01252">
    <property type="entry name" value="Peptidase_A8"/>
    <property type="match status" value="1"/>
</dbReference>
<evidence type="ECO:0000256" key="3">
    <source>
        <dbReference type="ARBA" id="ARBA00022670"/>
    </source>
</evidence>
<dbReference type="UniPathway" id="UPA00665"/>
<sequence length="167" mass="18744">MKNKAIYRLFSVVAFAVISDQIVKYLVETGMDYQQQIDILPFLALFRVHNNGIAFSMLSGLHDLVLIGLTIVVVGFVSYLWWSTASSRWISRFGFALIIGGAVGNLIDRSLHGYVIDYILFHLPSWSFAVFNLADAYISIGAALVVLEEILTWLRDRRARSGEPGEN</sequence>
<feature type="transmembrane region" description="Helical" evidence="9">
    <location>
        <begin position="127"/>
        <end position="147"/>
    </location>
</feature>
<keyword evidence="4 9" id="KW-0812">Transmembrane</keyword>
<evidence type="ECO:0000256" key="7">
    <source>
        <dbReference type="ARBA" id="ARBA00022989"/>
    </source>
</evidence>
<evidence type="ECO:0000256" key="9">
    <source>
        <dbReference type="HAMAP-Rule" id="MF_00161"/>
    </source>
</evidence>
<dbReference type="NCBIfam" id="TIGR00077">
    <property type="entry name" value="lspA"/>
    <property type="match status" value="1"/>
</dbReference>
<accession>A0A2P7BLR5</accession>
<evidence type="ECO:0000256" key="8">
    <source>
        <dbReference type="ARBA" id="ARBA00023136"/>
    </source>
</evidence>
<reference evidence="12" key="1">
    <citation type="submission" date="2017-11" db="EMBL/GenBank/DDBJ databases">
        <authorList>
            <person name="Kuznetsova I."/>
            <person name="Sazanova A."/>
            <person name="Chirak E."/>
            <person name="Safronova V."/>
            <person name="Willems A."/>
        </authorList>
    </citation>
    <scope>NUCLEOTIDE SEQUENCE [LARGE SCALE GENOMIC DNA]</scope>
    <source>
        <strain evidence="12">CCBAU 03422</strain>
    </source>
</reference>
<dbReference type="GO" id="GO:0004190">
    <property type="term" value="F:aspartic-type endopeptidase activity"/>
    <property type="evidence" value="ECO:0007669"/>
    <property type="project" value="UniProtKB-UniRule"/>
</dbReference>
<evidence type="ECO:0000256" key="4">
    <source>
        <dbReference type="ARBA" id="ARBA00022692"/>
    </source>
</evidence>
<dbReference type="EMBL" id="PGGM01000001">
    <property type="protein sequence ID" value="PSH67418.1"/>
    <property type="molecule type" value="Genomic_DNA"/>
</dbReference>
<feature type="active site" evidence="9">
    <location>
        <position position="117"/>
    </location>
</feature>
<keyword evidence="6 9" id="KW-0378">Hydrolase</keyword>
<keyword evidence="2 9" id="KW-1003">Cell membrane</keyword>
<keyword evidence="12" id="KW-1185">Reference proteome</keyword>
<evidence type="ECO:0000256" key="10">
    <source>
        <dbReference type="RuleBase" id="RU004181"/>
    </source>
</evidence>
<comment type="similarity">
    <text evidence="1 9 10">Belongs to the peptidase A8 family.</text>
</comment>
<evidence type="ECO:0000256" key="6">
    <source>
        <dbReference type="ARBA" id="ARBA00022801"/>
    </source>
</evidence>
<keyword evidence="5 9" id="KW-0064">Aspartyl protease</keyword>
<dbReference type="OrthoDB" id="9810259at2"/>
<dbReference type="EC" id="3.4.23.36" evidence="9"/>
<gene>
    <name evidence="9" type="primary">lspA</name>
    <name evidence="11" type="ORF">CU103_03475</name>
</gene>
<evidence type="ECO:0000256" key="1">
    <source>
        <dbReference type="ARBA" id="ARBA00006139"/>
    </source>
</evidence>
<keyword evidence="8 9" id="KW-0472">Membrane</keyword>
<feature type="transmembrane region" description="Helical" evidence="9">
    <location>
        <begin position="6"/>
        <end position="27"/>
    </location>
</feature>
<feature type="transmembrane region" description="Helical" evidence="9">
    <location>
        <begin position="89"/>
        <end position="107"/>
    </location>
</feature>
<dbReference type="PRINTS" id="PR00781">
    <property type="entry name" value="LIPOSIGPTASE"/>
</dbReference>
<protein>
    <recommendedName>
        <fullName evidence="9">Lipoprotein signal peptidase</fullName>
        <ecNumber evidence="9">3.4.23.36</ecNumber>
    </recommendedName>
    <alternativeName>
        <fullName evidence="9">Prolipoprotein signal peptidase</fullName>
    </alternativeName>
    <alternativeName>
        <fullName evidence="9">Signal peptidase II</fullName>
        <shortName evidence="9">SPase II</shortName>
    </alternativeName>
</protein>
<dbReference type="PANTHER" id="PTHR33695">
    <property type="entry name" value="LIPOPROTEIN SIGNAL PEPTIDASE"/>
    <property type="match status" value="1"/>
</dbReference>
<comment type="caution">
    <text evidence="11">The sequence shown here is derived from an EMBL/GenBank/DDBJ whole genome shotgun (WGS) entry which is preliminary data.</text>
</comment>
<feature type="active site" evidence="9">
    <location>
        <position position="135"/>
    </location>
</feature>
<evidence type="ECO:0000313" key="11">
    <source>
        <dbReference type="EMBL" id="PSH67418.1"/>
    </source>
</evidence>
<proteinExistence type="inferred from homology"/>
<comment type="function">
    <text evidence="9">This protein specifically catalyzes the removal of signal peptides from prolipoproteins.</text>
</comment>
<keyword evidence="3 9" id="KW-0645">Protease</keyword>
<organism evidence="11 12">
    <name type="scientific">Phyllobacterium sophorae</name>
    <dbReference type="NCBI Taxonomy" id="1520277"/>
    <lineage>
        <taxon>Bacteria</taxon>
        <taxon>Pseudomonadati</taxon>
        <taxon>Pseudomonadota</taxon>
        <taxon>Alphaproteobacteria</taxon>
        <taxon>Hyphomicrobiales</taxon>
        <taxon>Phyllobacteriaceae</taxon>
        <taxon>Phyllobacterium</taxon>
    </lineage>
</organism>
<dbReference type="AlphaFoldDB" id="A0A2P7BLR5"/>
<dbReference type="InterPro" id="IPR001872">
    <property type="entry name" value="Peptidase_A8"/>
</dbReference>
<dbReference type="HAMAP" id="MF_00161">
    <property type="entry name" value="LspA"/>
    <property type="match status" value="1"/>
</dbReference>